<dbReference type="AlphaFoldDB" id="A0A285RBV1"/>
<dbReference type="Pfam" id="PF17820">
    <property type="entry name" value="PDZ_6"/>
    <property type="match status" value="1"/>
</dbReference>
<dbReference type="OrthoDB" id="9812068at2"/>
<feature type="domain" description="PDZ" evidence="6">
    <location>
        <begin position="86"/>
        <end position="169"/>
    </location>
</feature>
<dbReference type="CDD" id="cd06782">
    <property type="entry name" value="cpPDZ_CPP-like"/>
    <property type="match status" value="1"/>
</dbReference>
<dbReference type="CDD" id="cd07560">
    <property type="entry name" value="Peptidase_S41_CPP"/>
    <property type="match status" value="1"/>
</dbReference>
<dbReference type="NCBIfam" id="TIGR00225">
    <property type="entry name" value="prc"/>
    <property type="match status" value="1"/>
</dbReference>
<dbReference type="InterPro" id="IPR004447">
    <property type="entry name" value="Peptidase_S41A"/>
</dbReference>
<dbReference type="SUPFAM" id="SSF50156">
    <property type="entry name" value="PDZ domain-like"/>
    <property type="match status" value="1"/>
</dbReference>
<dbReference type="EMBL" id="OBMQ01000001">
    <property type="protein sequence ID" value="SOB91551.1"/>
    <property type="molecule type" value="Genomic_DNA"/>
</dbReference>
<keyword evidence="3 5" id="KW-0378">Hydrolase</keyword>
<dbReference type="InterPro" id="IPR036366">
    <property type="entry name" value="PGBDSf"/>
</dbReference>
<dbReference type="InterPro" id="IPR055210">
    <property type="entry name" value="CtpA/B_N"/>
</dbReference>
<dbReference type="InterPro" id="IPR036034">
    <property type="entry name" value="PDZ_sf"/>
</dbReference>
<dbReference type="Gene3D" id="3.30.750.44">
    <property type="match status" value="1"/>
</dbReference>
<dbReference type="Pfam" id="PF22694">
    <property type="entry name" value="CtpB_N-like"/>
    <property type="match status" value="1"/>
</dbReference>
<dbReference type="PANTHER" id="PTHR32060:SF30">
    <property type="entry name" value="CARBOXY-TERMINAL PROCESSING PROTEASE CTPA"/>
    <property type="match status" value="1"/>
</dbReference>
<dbReference type="Gene3D" id="3.90.226.10">
    <property type="entry name" value="2-enoyl-CoA Hydratase, Chain A, domain 1"/>
    <property type="match status" value="1"/>
</dbReference>
<evidence type="ECO:0000256" key="4">
    <source>
        <dbReference type="ARBA" id="ARBA00022825"/>
    </source>
</evidence>
<dbReference type="GO" id="GO:0008236">
    <property type="term" value="F:serine-type peptidase activity"/>
    <property type="evidence" value="ECO:0007669"/>
    <property type="project" value="UniProtKB-KW"/>
</dbReference>
<dbReference type="PANTHER" id="PTHR32060">
    <property type="entry name" value="TAIL-SPECIFIC PROTEASE"/>
    <property type="match status" value="1"/>
</dbReference>
<dbReference type="GO" id="GO:0006508">
    <property type="term" value="P:proteolysis"/>
    <property type="evidence" value="ECO:0007669"/>
    <property type="project" value="UniProtKB-KW"/>
</dbReference>
<dbReference type="InterPro" id="IPR029045">
    <property type="entry name" value="ClpP/crotonase-like_dom_sf"/>
</dbReference>
<evidence type="ECO:0000313" key="7">
    <source>
        <dbReference type="EMBL" id="SOB91551.1"/>
    </source>
</evidence>
<dbReference type="InterPro" id="IPR036365">
    <property type="entry name" value="PGBD-like_sf"/>
</dbReference>
<dbReference type="Gene3D" id="1.10.101.10">
    <property type="entry name" value="PGBD-like superfamily/PGBD"/>
    <property type="match status" value="1"/>
</dbReference>
<dbReference type="GO" id="GO:0004175">
    <property type="term" value="F:endopeptidase activity"/>
    <property type="evidence" value="ECO:0007669"/>
    <property type="project" value="TreeGrafter"/>
</dbReference>
<dbReference type="InterPro" id="IPR005151">
    <property type="entry name" value="Tail-specific_protease"/>
</dbReference>
<proteinExistence type="inferred from homology"/>
<evidence type="ECO:0000259" key="6">
    <source>
        <dbReference type="PROSITE" id="PS50106"/>
    </source>
</evidence>
<dbReference type="PROSITE" id="PS50106">
    <property type="entry name" value="PDZ"/>
    <property type="match status" value="1"/>
</dbReference>
<organism evidence="7 8">
    <name type="scientific">Ureibacillus xyleni</name>
    <dbReference type="NCBI Taxonomy" id="614648"/>
    <lineage>
        <taxon>Bacteria</taxon>
        <taxon>Bacillati</taxon>
        <taxon>Bacillota</taxon>
        <taxon>Bacilli</taxon>
        <taxon>Bacillales</taxon>
        <taxon>Caryophanaceae</taxon>
        <taxon>Ureibacillus</taxon>
    </lineage>
</organism>
<dbReference type="Proteomes" id="UP000219636">
    <property type="component" value="Unassembled WGS sequence"/>
</dbReference>
<evidence type="ECO:0000256" key="3">
    <source>
        <dbReference type="ARBA" id="ARBA00022801"/>
    </source>
</evidence>
<keyword evidence="2 5" id="KW-0645">Protease</keyword>
<reference evidence="8" key="1">
    <citation type="submission" date="2017-08" db="EMBL/GenBank/DDBJ databases">
        <authorList>
            <person name="Varghese N."/>
            <person name="Submissions S."/>
        </authorList>
    </citation>
    <scope>NUCLEOTIDE SEQUENCE [LARGE SCALE GENOMIC DNA]</scope>
    <source>
        <strain evidence="8">JC22</strain>
    </source>
</reference>
<dbReference type="SMART" id="SM00245">
    <property type="entry name" value="TSPc"/>
    <property type="match status" value="1"/>
</dbReference>
<dbReference type="InterPro" id="IPR041489">
    <property type="entry name" value="PDZ_6"/>
</dbReference>
<dbReference type="SUPFAM" id="SSF47090">
    <property type="entry name" value="PGBD-like"/>
    <property type="match status" value="1"/>
</dbReference>
<accession>A0A285RBV1</accession>
<dbReference type="FunFam" id="2.30.42.10:FF:000063">
    <property type="entry name" value="Peptidase, S41 family"/>
    <property type="match status" value="1"/>
</dbReference>
<dbReference type="SMART" id="SM00228">
    <property type="entry name" value="PDZ"/>
    <property type="match status" value="1"/>
</dbReference>
<evidence type="ECO:0000256" key="1">
    <source>
        <dbReference type="ARBA" id="ARBA00009179"/>
    </source>
</evidence>
<keyword evidence="8" id="KW-1185">Reference proteome</keyword>
<dbReference type="SUPFAM" id="SSF52096">
    <property type="entry name" value="ClpP/crotonase"/>
    <property type="match status" value="1"/>
</dbReference>
<evidence type="ECO:0000256" key="2">
    <source>
        <dbReference type="ARBA" id="ARBA00022670"/>
    </source>
</evidence>
<keyword evidence="4 5" id="KW-0720">Serine protease</keyword>
<sequence>MRKSRIFLCLAALFVIIISIVVWQKWAASSKEDTKVSEVPVIDQAYSLITEKSVYGTSEDQIIEGALRGMTNAIKDPYSTYYTEKEAALHKQSLAGQRVGIGIEITEKNGKFIVVSPVKSSPAEKAGIRPFDEIVQVDDERIEGKTMGELMQLISGQAGEKVTLVLYRPSTERHIKVTVERKEINNKTVSSKVLKVEDTEIGYVSVSMFGEKTAEEWVKATKKLISEDVEGLIVDLRDNPGGYLHSVAAVVSSIEKENLVFAYMQNGAGAMEPLKTGDIEEEKFYLEKMRKLPIILLQNEGSASASEVMAGAVQSWERALVVGSKSFGKGTVQETWDLKNGGELKLSTNKWLTPNREWIHGKGIKADIEVEQHPLFSMEVIPLRGEYSEGDFNEEIAYVQKVLNGLGFNVGRTDGFYDEETAEAVALYREKNDLRKGRYMDDIFFTSIREQVTKYKEDMDNDVQLNMGLSVMLHRLEGDI</sequence>
<dbReference type="GO" id="GO:0030288">
    <property type="term" value="C:outer membrane-bounded periplasmic space"/>
    <property type="evidence" value="ECO:0007669"/>
    <property type="project" value="TreeGrafter"/>
</dbReference>
<evidence type="ECO:0000256" key="5">
    <source>
        <dbReference type="RuleBase" id="RU004404"/>
    </source>
</evidence>
<name>A0A285RBV1_9BACL</name>
<evidence type="ECO:0000313" key="8">
    <source>
        <dbReference type="Proteomes" id="UP000219636"/>
    </source>
</evidence>
<protein>
    <submittedName>
        <fullName evidence="7">Carboxyl-terminal processing protease</fullName>
    </submittedName>
</protein>
<dbReference type="Pfam" id="PF03572">
    <property type="entry name" value="Peptidase_S41"/>
    <property type="match status" value="1"/>
</dbReference>
<gene>
    <name evidence="7" type="ORF">SAMN05880501_101330</name>
</gene>
<dbReference type="Pfam" id="PF01471">
    <property type="entry name" value="PG_binding_1"/>
    <property type="match status" value="1"/>
</dbReference>
<dbReference type="InterPro" id="IPR002477">
    <property type="entry name" value="Peptidoglycan-bd-like"/>
</dbReference>
<dbReference type="Gene3D" id="2.30.42.10">
    <property type="match status" value="1"/>
</dbReference>
<comment type="similarity">
    <text evidence="1 5">Belongs to the peptidase S41A family.</text>
</comment>
<dbReference type="GO" id="GO:0007165">
    <property type="term" value="P:signal transduction"/>
    <property type="evidence" value="ECO:0007669"/>
    <property type="project" value="TreeGrafter"/>
</dbReference>
<dbReference type="RefSeq" id="WP_097071897.1">
    <property type="nucleotide sequence ID" value="NZ_OBMQ01000001.1"/>
</dbReference>
<dbReference type="InterPro" id="IPR001478">
    <property type="entry name" value="PDZ"/>
</dbReference>